<name>A0ABT5HQ97_9CAUL</name>
<dbReference type="Proteomes" id="UP001214854">
    <property type="component" value="Unassembled WGS sequence"/>
</dbReference>
<comment type="caution">
    <text evidence="2">The sequence shown here is derived from an EMBL/GenBank/DDBJ whole genome shotgun (WGS) entry which is preliminary data.</text>
</comment>
<sequence>MRIVMLAAALTALSGPVLALDTAALKNKVMPPVNSTEEYAVCSATTLWLGQLAQSSAQTAEDKERAEGVLKIGALWAFMAGKNKGIEMKAYMETYLMKDVADFGALESDTRTFYVQQCLERTEGMVQRFSK</sequence>
<feature type="chain" id="PRO_5047019800" description="Valyl-tRNA synthetase" evidence="1">
    <location>
        <begin position="20"/>
        <end position="131"/>
    </location>
</feature>
<dbReference type="RefSeq" id="WP_272746755.1">
    <property type="nucleotide sequence ID" value="NZ_JAQQKX010000002.1"/>
</dbReference>
<feature type="signal peptide" evidence="1">
    <location>
        <begin position="1"/>
        <end position="19"/>
    </location>
</feature>
<evidence type="ECO:0000256" key="1">
    <source>
        <dbReference type="SAM" id="SignalP"/>
    </source>
</evidence>
<keyword evidence="1" id="KW-0732">Signal</keyword>
<dbReference type="EMBL" id="JAQQKX010000002">
    <property type="protein sequence ID" value="MDC7682245.1"/>
    <property type="molecule type" value="Genomic_DNA"/>
</dbReference>
<reference evidence="2 3" key="1">
    <citation type="submission" date="2023-01" db="EMBL/GenBank/DDBJ databases">
        <title>Novel species of the genus Asticcacaulis isolated from rivers.</title>
        <authorList>
            <person name="Lu H."/>
        </authorList>
    </citation>
    <scope>NUCLEOTIDE SEQUENCE [LARGE SCALE GENOMIC DNA]</scope>
    <source>
        <strain evidence="2 3">BYS171W</strain>
    </source>
</reference>
<accession>A0ABT5HQ97</accession>
<gene>
    <name evidence="2" type="ORF">PQU92_03095</name>
</gene>
<keyword evidence="3" id="KW-1185">Reference proteome</keyword>
<organism evidence="2 3">
    <name type="scientific">Asticcacaulis aquaticus</name>
    <dbReference type="NCBI Taxonomy" id="2984212"/>
    <lineage>
        <taxon>Bacteria</taxon>
        <taxon>Pseudomonadati</taxon>
        <taxon>Pseudomonadota</taxon>
        <taxon>Alphaproteobacteria</taxon>
        <taxon>Caulobacterales</taxon>
        <taxon>Caulobacteraceae</taxon>
        <taxon>Asticcacaulis</taxon>
    </lineage>
</organism>
<evidence type="ECO:0008006" key="4">
    <source>
        <dbReference type="Google" id="ProtNLM"/>
    </source>
</evidence>
<protein>
    <recommendedName>
        <fullName evidence="4">Valyl-tRNA synthetase</fullName>
    </recommendedName>
</protein>
<evidence type="ECO:0000313" key="2">
    <source>
        <dbReference type="EMBL" id="MDC7682245.1"/>
    </source>
</evidence>
<proteinExistence type="predicted"/>
<evidence type="ECO:0000313" key="3">
    <source>
        <dbReference type="Proteomes" id="UP001214854"/>
    </source>
</evidence>